<dbReference type="RefSeq" id="WP_106303468.1">
    <property type="nucleotide sequence ID" value="NZ_PVWO01000095.1"/>
</dbReference>
<keyword evidence="4 5" id="KW-0472">Membrane</keyword>
<name>A0A2T1GHH1_9CYAN</name>
<evidence type="ECO:0000313" key="7">
    <source>
        <dbReference type="EMBL" id="PSB57043.1"/>
    </source>
</evidence>
<dbReference type="EMBL" id="PVWO01000095">
    <property type="protein sequence ID" value="PSB57043.1"/>
    <property type="molecule type" value="Genomic_DNA"/>
</dbReference>
<dbReference type="GO" id="GO:0005886">
    <property type="term" value="C:plasma membrane"/>
    <property type="evidence" value="ECO:0007669"/>
    <property type="project" value="InterPro"/>
</dbReference>
<organism evidence="7 8">
    <name type="scientific">Chamaesiphon polymorphus CCALA 037</name>
    <dbReference type="NCBI Taxonomy" id="2107692"/>
    <lineage>
        <taxon>Bacteria</taxon>
        <taxon>Bacillati</taxon>
        <taxon>Cyanobacteriota</taxon>
        <taxon>Cyanophyceae</taxon>
        <taxon>Gomontiellales</taxon>
        <taxon>Chamaesiphonaceae</taxon>
        <taxon>Chamaesiphon</taxon>
    </lineage>
</organism>
<keyword evidence="2 5" id="KW-0812">Transmembrane</keyword>
<evidence type="ECO:0000256" key="5">
    <source>
        <dbReference type="SAM" id="Phobius"/>
    </source>
</evidence>
<keyword evidence="3 5" id="KW-1133">Transmembrane helix</keyword>
<dbReference type="InterPro" id="IPR010445">
    <property type="entry name" value="LapA_dom"/>
</dbReference>
<sequence>MTNLIISTIAAAWIVVMALISVQNASLVSLRFVFWRSIDLPWGLVLAGAVALGLIIGGCVPLLRNKPATVDRK</sequence>
<keyword evidence="1" id="KW-1003">Cell membrane</keyword>
<protein>
    <submittedName>
        <fullName evidence="7">DUF1049 domain-containing protein</fullName>
    </submittedName>
</protein>
<evidence type="ECO:0000256" key="1">
    <source>
        <dbReference type="ARBA" id="ARBA00022475"/>
    </source>
</evidence>
<keyword evidence="8" id="KW-1185">Reference proteome</keyword>
<dbReference type="AlphaFoldDB" id="A0A2T1GHH1"/>
<dbReference type="Pfam" id="PF06305">
    <property type="entry name" value="LapA_dom"/>
    <property type="match status" value="1"/>
</dbReference>
<evidence type="ECO:0000313" key="8">
    <source>
        <dbReference type="Proteomes" id="UP000238937"/>
    </source>
</evidence>
<evidence type="ECO:0000259" key="6">
    <source>
        <dbReference type="Pfam" id="PF06305"/>
    </source>
</evidence>
<dbReference type="Proteomes" id="UP000238937">
    <property type="component" value="Unassembled WGS sequence"/>
</dbReference>
<dbReference type="OrthoDB" id="426174at2"/>
<accession>A0A2T1GHH1</accession>
<feature type="transmembrane region" description="Helical" evidence="5">
    <location>
        <begin position="42"/>
        <end position="63"/>
    </location>
</feature>
<reference evidence="7 8" key="1">
    <citation type="submission" date="2018-03" db="EMBL/GenBank/DDBJ databases">
        <title>The ancient ancestry and fast evolution of plastids.</title>
        <authorList>
            <person name="Moore K.R."/>
            <person name="Magnabosco C."/>
            <person name="Momper L."/>
            <person name="Gold D.A."/>
            <person name="Bosak T."/>
            <person name="Fournier G.P."/>
        </authorList>
    </citation>
    <scope>NUCLEOTIDE SEQUENCE [LARGE SCALE GENOMIC DNA]</scope>
    <source>
        <strain evidence="7 8">CCALA 037</strain>
    </source>
</reference>
<comment type="caution">
    <text evidence="7">The sequence shown here is derived from an EMBL/GenBank/DDBJ whole genome shotgun (WGS) entry which is preliminary data.</text>
</comment>
<evidence type="ECO:0000256" key="4">
    <source>
        <dbReference type="ARBA" id="ARBA00023136"/>
    </source>
</evidence>
<proteinExistence type="predicted"/>
<gene>
    <name evidence="7" type="ORF">C7B77_09750</name>
</gene>
<feature type="domain" description="Lipopolysaccharide assembly protein A" evidence="6">
    <location>
        <begin position="23"/>
        <end position="62"/>
    </location>
</feature>
<evidence type="ECO:0000256" key="3">
    <source>
        <dbReference type="ARBA" id="ARBA00022989"/>
    </source>
</evidence>
<evidence type="ECO:0000256" key="2">
    <source>
        <dbReference type="ARBA" id="ARBA00022692"/>
    </source>
</evidence>